<accession>A0ABR4B1X8</accession>
<feature type="compositionally biased region" description="Low complexity" evidence="2">
    <location>
        <begin position="33"/>
        <end position="42"/>
    </location>
</feature>
<feature type="compositionally biased region" description="Polar residues" evidence="2">
    <location>
        <begin position="121"/>
        <end position="158"/>
    </location>
</feature>
<proteinExistence type="predicted"/>
<dbReference type="InterPro" id="IPR000504">
    <property type="entry name" value="RRM_dom"/>
</dbReference>
<dbReference type="PANTHER" id="PTHR12357">
    <property type="entry name" value="YTH YT521-B HOMOLOGY DOMAIN-CONTAINING"/>
    <property type="match status" value="1"/>
</dbReference>
<feature type="region of interest" description="Disordered" evidence="2">
    <location>
        <begin position="215"/>
        <end position="318"/>
    </location>
</feature>
<protein>
    <submittedName>
        <fullName evidence="5">Uncharacterized protein</fullName>
    </submittedName>
</protein>
<feature type="region of interest" description="Disordered" evidence="2">
    <location>
        <begin position="25"/>
        <end position="203"/>
    </location>
</feature>
<dbReference type="InterPro" id="IPR035979">
    <property type="entry name" value="RBD_domain_sf"/>
</dbReference>
<dbReference type="PROSITE" id="PS50882">
    <property type="entry name" value="YTH"/>
    <property type="match status" value="1"/>
</dbReference>
<gene>
    <name evidence="5" type="ORF">ABVK25_009971</name>
</gene>
<evidence type="ECO:0000259" key="3">
    <source>
        <dbReference type="PROSITE" id="PS50102"/>
    </source>
</evidence>
<dbReference type="InterPro" id="IPR007275">
    <property type="entry name" value="YTH_domain"/>
</dbReference>
<keyword evidence="1" id="KW-0694">RNA-binding</keyword>
<dbReference type="InterPro" id="IPR045168">
    <property type="entry name" value="YTH_prot"/>
</dbReference>
<reference evidence="5 6" key="1">
    <citation type="submission" date="2024-09" db="EMBL/GenBank/DDBJ databases">
        <title>Rethinking Asexuality: The Enigmatic Case of Functional Sexual Genes in Lepraria (Stereocaulaceae).</title>
        <authorList>
            <person name="Doellman M."/>
            <person name="Sun Y."/>
            <person name="Barcenas-Pena A."/>
            <person name="Lumbsch H.T."/>
            <person name="Grewe F."/>
        </authorList>
    </citation>
    <scope>NUCLEOTIDE SEQUENCE [LARGE SCALE GENOMIC DNA]</scope>
    <source>
        <strain evidence="5 6">Grewe 0041</strain>
    </source>
</reference>
<dbReference type="PANTHER" id="PTHR12357:SF3">
    <property type="entry name" value="YTH DOMAIN-CONTAINING PROTEIN 1"/>
    <property type="match status" value="1"/>
</dbReference>
<feature type="compositionally biased region" description="Polar residues" evidence="2">
    <location>
        <begin position="70"/>
        <end position="84"/>
    </location>
</feature>
<dbReference type="EMBL" id="JBHFEH010000058">
    <property type="protein sequence ID" value="KAL2049748.1"/>
    <property type="molecule type" value="Genomic_DNA"/>
</dbReference>
<evidence type="ECO:0000313" key="5">
    <source>
        <dbReference type="EMBL" id="KAL2049748.1"/>
    </source>
</evidence>
<name>A0ABR4B1X8_9LECA</name>
<organism evidence="5 6">
    <name type="scientific">Lepraria finkii</name>
    <dbReference type="NCBI Taxonomy" id="1340010"/>
    <lineage>
        <taxon>Eukaryota</taxon>
        <taxon>Fungi</taxon>
        <taxon>Dikarya</taxon>
        <taxon>Ascomycota</taxon>
        <taxon>Pezizomycotina</taxon>
        <taxon>Lecanoromycetes</taxon>
        <taxon>OSLEUM clade</taxon>
        <taxon>Lecanoromycetidae</taxon>
        <taxon>Lecanorales</taxon>
        <taxon>Lecanorineae</taxon>
        <taxon>Stereocaulaceae</taxon>
        <taxon>Lepraria</taxon>
    </lineage>
</organism>
<dbReference type="CDD" id="cd00590">
    <property type="entry name" value="RRM_SF"/>
    <property type="match status" value="1"/>
</dbReference>
<dbReference type="Pfam" id="PF04146">
    <property type="entry name" value="YTH"/>
    <property type="match status" value="1"/>
</dbReference>
<evidence type="ECO:0000259" key="4">
    <source>
        <dbReference type="PROSITE" id="PS50882"/>
    </source>
</evidence>
<evidence type="ECO:0000256" key="2">
    <source>
        <dbReference type="SAM" id="MobiDB-lite"/>
    </source>
</evidence>
<dbReference type="CDD" id="cd21134">
    <property type="entry name" value="YTH"/>
    <property type="match status" value="1"/>
</dbReference>
<feature type="compositionally biased region" description="Low complexity" evidence="2">
    <location>
        <begin position="181"/>
        <end position="196"/>
    </location>
</feature>
<feature type="compositionally biased region" description="Low complexity" evidence="2">
    <location>
        <begin position="292"/>
        <end position="303"/>
    </location>
</feature>
<sequence length="680" mass="73950">MSANQDLKPPRNQWAVLPVIVEDREMVEDNGQRGRLPPGGQPMDPSARARLSDREGPLPPPNPSPGNVQYDFQLQGATLQQQIPGGNPFNLPGQQSAGYQPGRGQSPGAFSMSGMVGALQDHQSSTPSQISHLDQQQVLADTPSGTSPFQSQQYTGQSPMHPANYPLHPSQYPPMFQQAFGQIQPSPPSQSGGPIPIHSPYTGAAYYSPQQQQYMYFPGQSGQPGQPQRGSYPTAYGPGLNQGFGQQTGEMPAMGGRAMHSGYSPGAAGPLPYGTSGPHLRPGSRPVISRVSSASSTGSIPSTPRGPPRKPKQSGHALWVGNLPSGTIVGDLKDHFSRDATRDIESVFLISKSNCAFVNYRTEKSCAAAMTRFHDSRFQGVRLVCRLRRSSAATSTPGAPTGPAALMSSVAYTQTAFEAITQNREVSSRASEDEASRSGDPNIKVKDKYFVMKSLTVEDMELSVRNGIWATQSHNEDALNKAYQTAENVYLIFSANKSGEYFGYSRMASPITDEAAAGLDWAPRGETVIDDPDVPRSIQTAPTEFAPRGRIIDDSARGTIFWEAEPEDEELAQIVDHELDAPEDVIRSEEKAEEMDEVALSGDAQAFGKPFKIEWLATNRLPFYRTRGLRNPWNANREVKIARDGTELETSVGRRLVQMFQKVPSEGQQTPMGWVPGRPY</sequence>
<feature type="compositionally biased region" description="Low complexity" evidence="2">
    <location>
        <begin position="218"/>
        <end position="233"/>
    </location>
</feature>
<dbReference type="Gene3D" id="3.10.590.10">
    <property type="entry name" value="ph1033 like domains"/>
    <property type="match status" value="1"/>
</dbReference>
<evidence type="ECO:0000256" key="1">
    <source>
        <dbReference type="PROSITE-ProRule" id="PRU00176"/>
    </source>
</evidence>
<dbReference type="InterPro" id="IPR057720">
    <property type="entry name" value="RRM_YTH1"/>
</dbReference>
<feature type="domain" description="YTH" evidence="4">
    <location>
        <begin position="447"/>
        <end position="660"/>
    </location>
</feature>
<keyword evidence="6" id="KW-1185">Reference proteome</keyword>
<dbReference type="InterPro" id="IPR012677">
    <property type="entry name" value="Nucleotide-bd_a/b_plait_sf"/>
</dbReference>
<dbReference type="Proteomes" id="UP001590951">
    <property type="component" value="Unassembled WGS sequence"/>
</dbReference>
<evidence type="ECO:0000313" key="6">
    <source>
        <dbReference type="Proteomes" id="UP001590951"/>
    </source>
</evidence>
<comment type="caution">
    <text evidence="5">The sequence shown here is derived from an EMBL/GenBank/DDBJ whole genome shotgun (WGS) entry which is preliminary data.</text>
</comment>
<dbReference type="PROSITE" id="PS50102">
    <property type="entry name" value="RRM"/>
    <property type="match status" value="1"/>
</dbReference>
<dbReference type="SMART" id="SM00360">
    <property type="entry name" value="RRM"/>
    <property type="match status" value="1"/>
</dbReference>
<feature type="domain" description="RRM" evidence="3">
    <location>
        <begin position="316"/>
        <end position="390"/>
    </location>
</feature>
<dbReference type="SUPFAM" id="SSF54928">
    <property type="entry name" value="RNA-binding domain, RBD"/>
    <property type="match status" value="1"/>
</dbReference>
<dbReference type="Pfam" id="PF25701">
    <property type="entry name" value="RRM_YTH1"/>
    <property type="match status" value="1"/>
</dbReference>
<dbReference type="Gene3D" id="3.30.70.330">
    <property type="match status" value="1"/>
</dbReference>